<accession>A0ABY8RXY3</accession>
<evidence type="ECO:0000256" key="1">
    <source>
        <dbReference type="SAM" id="MobiDB-lite"/>
    </source>
</evidence>
<gene>
    <name evidence="2" type="ORF">KZ699_24305</name>
</gene>
<keyword evidence="3" id="KW-1185">Reference proteome</keyword>
<dbReference type="Proteomes" id="UP001225611">
    <property type="component" value="Plasmid pO132a"/>
</dbReference>
<dbReference type="RefSeq" id="WP_269703791.1">
    <property type="nucleotide sequence ID" value="NZ_CP080389.1"/>
</dbReference>
<keyword evidence="2" id="KW-0614">Plasmid</keyword>
<geneLocation type="plasmid" evidence="2 3">
    <name>pO132a</name>
</geneLocation>
<sequence>MVKSPWKLLTGLLSRGKTANQRYVDQANPIEVLNDAERPGTRSNPSETANEGEPAPGQGSSAASLAGKIETGDRQEPSPTIAAEVADGTPAGEDPALTPDRTIGTVGAERRDPKRKAFPTIRRKTRAKVPWHTRDAELDIALADRPGPIEANPVQALDGEIRELRSQLAVKLRLQNDQLRQLLKRFEPK</sequence>
<feature type="region of interest" description="Disordered" evidence="1">
    <location>
        <begin position="13"/>
        <end position="114"/>
    </location>
</feature>
<protein>
    <recommendedName>
        <fullName evidence="4">Transposase</fullName>
    </recommendedName>
</protein>
<proteinExistence type="predicted"/>
<evidence type="ECO:0000313" key="3">
    <source>
        <dbReference type="Proteomes" id="UP001225611"/>
    </source>
</evidence>
<evidence type="ECO:0000313" key="2">
    <source>
        <dbReference type="EMBL" id="WHO11792.1"/>
    </source>
</evidence>
<evidence type="ECO:0008006" key="4">
    <source>
        <dbReference type="Google" id="ProtNLM"/>
    </source>
</evidence>
<name>A0ABY8RXY3_9HYPH</name>
<dbReference type="EMBL" id="CP080389">
    <property type="protein sequence ID" value="WHO11792.1"/>
    <property type="molecule type" value="Genomic_DNA"/>
</dbReference>
<reference evidence="2 3" key="1">
    <citation type="journal article" date="2023" name="Syst. Appl. Microbiol.">
        <title>Agrobacterium cucumeris sp. nov. isolated from crazy roots on cucumber (Cucumis sativus).</title>
        <authorList>
            <person name="Warabieda M."/>
            <person name="Kuzmanovic N."/>
            <person name="Trzcinski P."/>
            <person name="Pulawska J."/>
        </authorList>
    </citation>
    <scope>NUCLEOTIDE SEQUENCE [LARGE SCALE GENOMIC DNA]</scope>
    <source>
        <strain evidence="2 3">O132</strain>
    </source>
</reference>
<organism evidence="2 3">
    <name type="scientific">Agrobacterium cucumeris</name>
    <dbReference type="NCBI Taxonomy" id="2862866"/>
    <lineage>
        <taxon>Bacteria</taxon>
        <taxon>Pseudomonadati</taxon>
        <taxon>Pseudomonadota</taxon>
        <taxon>Alphaproteobacteria</taxon>
        <taxon>Hyphomicrobiales</taxon>
        <taxon>Rhizobiaceae</taxon>
        <taxon>Rhizobium/Agrobacterium group</taxon>
        <taxon>Agrobacterium</taxon>
    </lineage>
</organism>